<dbReference type="Proteomes" id="UP000198811">
    <property type="component" value="Unassembled WGS sequence"/>
</dbReference>
<dbReference type="AlphaFoldDB" id="A0A1G9H761"/>
<evidence type="ECO:0000313" key="3">
    <source>
        <dbReference type="Proteomes" id="UP000198811"/>
    </source>
</evidence>
<evidence type="ECO:0000313" key="1">
    <source>
        <dbReference type="EMBL" id="SDL08614.1"/>
    </source>
</evidence>
<dbReference type="OrthoDB" id="10013517at2"/>
<proteinExistence type="predicted"/>
<reference evidence="2 4" key="2">
    <citation type="submission" date="2018-06" db="EMBL/GenBank/DDBJ databases">
        <authorList>
            <consortium name="Pathogen Informatics"/>
            <person name="Doyle S."/>
        </authorList>
    </citation>
    <scope>NUCLEOTIDE SEQUENCE [LARGE SCALE GENOMIC DNA]</scope>
    <source>
        <strain evidence="2 4">NCTC13028</strain>
    </source>
</reference>
<name>A0A1G9H761_CLOCO</name>
<organism evidence="2 4">
    <name type="scientific">Clostridium cochlearium</name>
    <dbReference type="NCBI Taxonomy" id="1494"/>
    <lineage>
        <taxon>Bacteria</taxon>
        <taxon>Bacillati</taxon>
        <taxon>Bacillota</taxon>
        <taxon>Clostridia</taxon>
        <taxon>Eubacteriales</taxon>
        <taxon>Clostridiaceae</taxon>
        <taxon>Clostridium</taxon>
    </lineage>
</organism>
<dbReference type="EMBL" id="UAWC01000001">
    <property type="protein sequence ID" value="SQB32970.1"/>
    <property type="molecule type" value="Genomic_DNA"/>
</dbReference>
<keyword evidence="3" id="KW-1185">Reference proteome</keyword>
<dbReference type="Proteomes" id="UP000250223">
    <property type="component" value="Unassembled WGS sequence"/>
</dbReference>
<accession>A0A1G9H761</accession>
<protein>
    <submittedName>
        <fullName evidence="2">Uncharacterized protein</fullName>
    </submittedName>
</protein>
<dbReference type="EMBL" id="FNGL01000006">
    <property type="protein sequence ID" value="SDL08614.1"/>
    <property type="molecule type" value="Genomic_DNA"/>
</dbReference>
<gene>
    <name evidence="2" type="ORF">NCTC13028_00093</name>
    <name evidence="1" type="ORF">SAMN05216497_106135</name>
</gene>
<dbReference type="RefSeq" id="WP_089865090.1">
    <property type="nucleotide sequence ID" value="NZ_FNGL01000006.1"/>
</dbReference>
<evidence type="ECO:0000313" key="2">
    <source>
        <dbReference type="EMBL" id="SQB32970.1"/>
    </source>
</evidence>
<reference evidence="1 3" key="1">
    <citation type="submission" date="2016-10" db="EMBL/GenBank/DDBJ databases">
        <authorList>
            <person name="Varghese N."/>
            <person name="Submissions S."/>
        </authorList>
    </citation>
    <scope>NUCLEOTIDE SEQUENCE [LARGE SCALE GENOMIC DNA]</scope>
    <source>
        <strain evidence="1 3">NLAE-zl-C224</strain>
    </source>
</reference>
<sequence>MKDYMFCNYMKDCYMDSMCDEDSMNRPLCNMCGLTPLCPPNYIMPMAKESKEDMACKDMSSASPMYMGENICGMQDNMWPGMHQGMHYGMCPMMGGCGGMYPMMPGYGMGPMMGGGCYGMHPMMGQCGEMEPMMYNREVDFEEFDLDEE</sequence>
<evidence type="ECO:0000313" key="4">
    <source>
        <dbReference type="Proteomes" id="UP000250223"/>
    </source>
</evidence>